<dbReference type="OrthoDB" id="8912946at2"/>
<dbReference type="RefSeq" id="WP_132962108.1">
    <property type="nucleotide sequence ID" value="NZ_SMAH01000004.1"/>
</dbReference>
<proteinExistence type="predicted"/>
<gene>
    <name evidence="2" type="ORF">EDC36_104217</name>
    <name evidence="3" type="ORF">Tigna_01913</name>
</gene>
<dbReference type="Proteomes" id="UP000295536">
    <property type="component" value="Unassembled WGS sequence"/>
</dbReference>
<feature type="region of interest" description="Disordered" evidence="1">
    <location>
        <begin position="121"/>
        <end position="142"/>
    </location>
</feature>
<evidence type="ECO:0000313" key="3">
    <source>
        <dbReference type="EMBL" id="TSE20282.1"/>
    </source>
</evidence>
<comment type="caution">
    <text evidence="2">The sequence shown here is derived from an EMBL/GenBank/DDBJ whole genome shotgun (WGS) entry which is preliminary data.</text>
</comment>
<dbReference type="EMBL" id="SMAH01000004">
    <property type="protein sequence ID" value="TCS98793.1"/>
    <property type="molecule type" value="Genomic_DNA"/>
</dbReference>
<reference evidence="3 5" key="2">
    <citation type="submission" date="2019-07" db="EMBL/GenBank/DDBJ databases">
        <title>Tepidimonas ignava SPS-1037 draft genome.</title>
        <authorList>
            <person name="Da Costa M.S."/>
            <person name="Froufe H.J.C."/>
            <person name="Egas C."/>
            <person name="Albuquerque L."/>
        </authorList>
    </citation>
    <scope>NUCLEOTIDE SEQUENCE [LARGE SCALE GENOMIC DNA]</scope>
    <source>
        <strain evidence="3 5">SPS-1037</strain>
    </source>
</reference>
<evidence type="ECO:0000313" key="2">
    <source>
        <dbReference type="EMBL" id="TCS98793.1"/>
    </source>
</evidence>
<keyword evidence="5" id="KW-1185">Reference proteome</keyword>
<sequence>MNISTTNQTAATVGLDLLRALIDEMRLCPKPWAAMSQAQQDEVIERLRRRVLAQVHEAVKAIAADGRVVVAGELEQITIKDGVKAVIKMSQASPHIHELYSSAGSTVLVVVADAKPYTQGMDEVKGEPDQNALALPHEASRA</sequence>
<evidence type="ECO:0000313" key="5">
    <source>
        <dbReference type="Proteomes" id="UP000315577"/>
    </source>
</evidence>
<evidence type="ECO:0000256" key="1">
    <source>
        <dbReference type="SAM" id="MobiDB-lite"/>
    </source>
</evidence>
<protein>
    <submittedName>
        <fullName evidence="2">Uncharacterized protein</fullName>
    </submittedName>
</protein>
<evidence type="ECO:0000313" key="4">
    <source>
        <dbReference type="Proteomes" id="UP000295536"/>
    </source>
</evidence>
<dbReference type="Proteomes" id="UP000315577">
    <property type="component" value="Unassembled WGS sequence"/>
</dbReference>
<accession>A0A4R3LFD3</accession>
<name>A0A4R3LFD3_9BURK</name>
<dbReference type="EMBL" id="VJNC01000013">
    <property type="protein sequence ID" value="TSE20282.1"/>
    <property type="molecule type" value="Genomic_DNA"/>
</dbReference>
<reference evidence="2 4" key="1">
    <citation type="submission" date="2019-03" db="EMBL/GenBank/DDBJ databases">
        <title>Genomic Encyclopedia of Type Strains, Phase IV (KMG-IV): sequencing the most valuable type-strain genomes for metagenomic binning, comparative biology and taxonomic classification.</title>
        <authorList>
            <person name="Goeker M."/>
        </authorList>
    </citation>
    <scope>NUCLEOTIDE SEQUENCE [LARGE SCALE GENOMIC DNA]</scope>
    <source>
        <strain evidence="2 4">DSM 12034</strain>
    </source>
</reference>
<organism evidence="2 4">
    <name type="scientific">Tepidimonas ignava</name>
    <dbReference type="NCBI Taxonomy" id="114249"/>
    <lineage>
        <taxon>Bacteria</taxon>
        <taxon>Pseudomonadati</taxon>
        <taxon>Pseudomonadota</taxon>
        <taxon>Betaproteobacteria</taxon>
        <taxon>Burkholderiales</taxon>
        <taxon>Tepidimonas</taxon>
    </lineage>
</organism>
<dbReference type="AlphaFoldDB" id="A0A4R3LFD3"/>